<keyword evidence="6 8" id="KW-0627">Porphyrin biosynthesis</keyword>
<comment type="similarity">
    <text evidence="2 8 13">Belongs to the glutamyl-tRNA reductase family.</text>
</comment>
<dbReference type="RefSeq" id="WP_276304436.1">
    <property type="nucleotide sequence ID" value="NZ_CP119992.1"/>
</dbReference>
<keyword evidence="19" id="KW-1185">Reference proteome</keyword>
<dbReference type="EC" id="1.2.1.70" evidence="3 8"/>
<comment type="miscellaneous">
    <text evidence="8">During catalysis, the active site Cys acts as a nucleophile attacking the alpha-carbonyl group of tRNA-bound glutamate with the formation of a thioester intermediate between enzyme and glutamate, and the concomitant release of tRNA(Glu). The thioester intermediate is finally reduced by direct hydride transfer from NADPH, to form the product GSA.</text>
</comment>
<reference evidence="18 19" key="1">
    <citation type="journal article" date="2019" name="Int. J. Syst. Evol. Microbiol.">
        <title>The Global Catalogue of Microorganisms (GCM) 10K type strain sequencing project: providing services to taxonomists for standard genome sequencing and annotation.</title>
        <authorList>
            <consortium name="The Broad Institute Genomics Platform"/>
            <consortium name="The Broad Institute Genome Sequencing Center for Infectious Disease"/>
            <person name="Wu L."/>
            <person name="Ma J."/>
        </authorList>
    </citation>
    <scope>NUCLEOTIDE SEQUENCE [LARGE SCALE GENOMIC DNA]</scope>
    <source>
        <strain evidence="18 19">PSR21</strain>
    </source>
</reference>
<feature type="binding site" evidence="8 10">
    <location>
        <begin position="110"/>
        <end position="112"/>
    </location>
    <ligand>
        <name>substrate</name>
    </ligand>
</feature>
<dbReference type="InterPro" id="IPR000343">
    <property type="entry name" value="4pyrrol_synth_GluRdtase"/>
</dbReference>
<dbReference type="Pfam" id="PF01488">
    <property type="entry name" value="Shikimate_DH"/>
    <property type="match status" value="1"/>
</dbReference>
<dbReference type="FunFam" id="3.30.460.30:FF:000001">
    <property type="entry name" value="Glutamyl-tRNA reductase"/>
    <property type="match status" value="1"/>
</dbReference>
<keyword evidence="4 8" id="KW-0521">NADP</keyword>
<dbReference type="GO" id="GO:0006782">
    <property type="term" value="P:protoporphyrinogen IX biosynthetic process"/>
    <property type="evidence" value="ECO:0007669"/>
    <property type="project" value="UniProtKB-UniRule"/>
</dbReference>
<evidence type="ECO:0000256" key="4">
    <source>
        <dbReference type="ARBA" id="ARBA00022857"/>
    </source>
</evidence>
<evidence type="ECO:0000256" key="3">
    <source>
        <dbReference type="ARBA" id="ARBA00012970"/>
    </source>
</evidence>
<evidence type="ECO:0000256" key="9">
    <source>
        <dbReference type="PIRSR" id="PIRSR000445-1"/>
    </source>
</evidence>
<comment type="function">
    <text evidence="8">Catalyzes the NADPH-dependent reduction of glutamyl-tRNA(Glu) to glutamate 1-semialdehyde (GSA).</text>
</comment>
<dbReference type="InterPro" id="IPR036343">
    <property type="entry name" value="GluRdtase_N_sf"/>
</dbReference>
<evidence type="ECO:0000313" key="18">
    <source>
        <dbReference type="EMBL" id="MFC7316305.1"/>
    </source>
</evidence>
<evidence type="ECO:0000256" key="8">
    <source>
        <dbReference type="HAMAP-Rule" id="MF_00087"/>
    </source>
</evidence>
<evidence type="ECO:0000256" key="10">
    <source>
        <dbReference type="PIRSR" id="PIRSR000445-2"/>
    </source>
</evidence>
<evidence type="ECO:0000259" key="17">
    <source>
        <dbReference type="Pfam" id="PF05201"/>
    </source>
</evidence>
<dbReference type="PANTHER" id="PTHR43013">
    <property type="entry name" value="GLUTAMYL-TRNA REDUCTASE"/>
    <property type="match status" value="1"/>
</dbReference>
<comment type="caution">
    <text evidence="18">The sequence shown here is derived from an EMBL/GenBank/DDBJ whole genome shotgun (WGS) entry which is preliminary data.</text>
</comment>
<evidence type="ECO:0000256" key="2">
    <source>
        <dbReference type="ARBA" id="ARBA00005916"/>
    </source>
</evidence>
<evidence type="ECO:0000256" key="7">
    <source>
        <dbReference type="ARBA" id="ARBA00047464"/>
    </source>
</evidence>
<dbReference type="SUPFAM" id="SSF69075">
    <property type="entry name" value="Glutamyl tRNA-reductase dimerization domain"/>
    <property type="match status" value="1"/>
</dbReference>
<comment type="catalytic activity">
    <reaction evidence="7 8 13">
        <text>(S)-4-amino-5-oxopentanoate + tRNA(Glu) + NADP(+) = L-glutamyl-tRNA(Glu) + NADPH + H(+)</text>
        <dbReference type="Rhea" id="RHEA:12344"/>
        <dbReference type="Rhea" id="RHEA-COMP:9663"/>
        <dbReference type="Rhea" id="RHEA-COMP:9680"/>
        <dbReference type="ChEBI" id="CHEBI:15378"/>
        <dbReference type="ChEBI" id="CHEBI:57501"/>
        <dbReference type="ChEBI" id="CHEBI:57783"/>
        <dbReference type="ChEBI" id="CHEBI:58349"/>
        <dbReference type="ChEBI" id="CHEBI:78442"/>
        <dbReference type="ChEBI" id="CHEBI:78520"/>
        <dbReference type="EC" id="1.2.1.70"/>
    </reaction>
</comment>
<evidence type="ECO:0000259" key="15">
    <source>
        <dbReference type="Pfam" id="PF00745"/>
    </source>
</evidence>
<comment type="subunit">
    <text evidence="8">Homodimer.</text>
</comment>
<dbReference type="InterPro" id="IPR036291">
    <property type="entry name" value="NAD(P)-bd_dom_sf"/>
</dbReference>
<feature type="binding site" evidence="8 11">
    <location>
        <begin position="186"/>
        <end position="191"/>
    </location>
    <ligand>
        <name>NADP(+)</name>
        <dbReference type="ChEBI" id="CHEBI:58349"/>
    </ligand>
</feature>
<evidence type="ECO:0000256" key="1">
    <source>
        <dbReference type="ARBA" id="ARBA00005059"/>
    </source>
</evidence>
<feature type="site" description="Important for activity" evidence="8 12">
    <location>
        <position position="95"/>
    </location>
</feature>
<dbReference type="Pfam" id="PF05201">
    <property type="entry name" value="GlutR_N"/>
    <property type="match status" value="1"/>
</dbReference>
<proteinExistence type="inferred from homology"/>
<dbReference type="Gene3D" id="3.30.460.30">
    <property type="entry name" value="Glutamyl-tRNA reductase, N-terminal domain"/>
    <property type="match status" value="1"/>
</dbReference>
<evidence type="ECO:0000256" key="11">
    <source>
        <dbReference type="PIRSR" id="PIRSR000445-3"/>
    </source>
</evidence>
<evidence type="ECO:0000256" key="5">
    <source>
        <dbReference type="ARBA" id="ARBA00023002"/>
    </source>
</evidence>
<dbReference type="EMBL" id="JBHTBF010000002">
    <property type="protein sequence ID" value="MFC7316305.1"/>
    <property type="molecule type" value="Genomic_DNA"/>
</dbReference>
<evidence type="ECO:0000256" key="14">
    <source>
        <dbReference type="SAM" id="MobiDB-lite"/>
    </source>
</evidence>
<feature type="domain" description="Quinate/shikimate 5-dehydrogenase/glutamyl-tRNA reductase" evidence="16">
    <location>
        <begin position="171"/>
        <end position="298"/>
    </location>
</feature>
<dbReference type="PANTHER" id="PTHR43013:SF1">
    <property type="entry name" value="GLUTAMYL-TRNA REDUCTASE"/>
    <property type="match status" value="1"/>
</dbReference>
<feature type="domain" description="Tetrapyrrole biosynthesis glutamyl-tRNA reductase dimerisation" evidence="15">
    <location>
        <begin position="312"/>
        <end position="413"/>
    </location>
</feature>
<dbReference type="InterPro" id="IPR018214">
    <property type="entry name" value="GluRdtase_CS"/>
</dbReference>
<feature type="region of interest" description="Disordered" evidence="14">
    <location>
        <begin position="413"/>
        <end position="459"/>
    </location>
</feature>
<dbReference type="HAMAP" id="MF_00087">
    <property type="entry name" value="Glu_tRNA_reductase"/>
    <property type="match status" value="1"/>
</dbReference>
<dbReference type="Proteomes" id="UP001596547">
    <property type="component" value="Unassembled WGS sequence"/>
</dbReference>
<feature type="active site" description="Nucleophile" evidence="8 9">
    <location>
        <position position="53"/>
    </location>
</feature>
<sequence length="459" mass="48563">MTIGRGVISGVSVSHQRADLDTIEAASASGQAAVVRSLLAAPGVTEAFAIQTCNRAEAYVVTDAPETGRAALGDVATDISADAVRDLTHEESLRHLMRVACGLESLVVGEDQILGQLRDAYLEARELGAVGPMLEDALMKAVHVGERARAETAINEGAVSLGSAAVRVARERLAPDLADATALVVGAGEMGTLAARALAGEADRLLIANRTVGRAEYVARTLDVEAAALGLKALPIAASEADVVVTATGADRHVLDADALSNAGETLVIDIAQPRDVDPLVDDLPHVTVYDLDALQSVTDRTTSRREDAAREVETMIDREFEHLLSQYKRKRADEVIAAMYEGAEAIKRREVDRALSRLEATDDGVTGEQREVVESLADALVGQILASPTKSLRDAAEKDDWSTINTALQLFDPHNEKPVGAPDDGTAGTVPDAVSADDIPQHLREEMPTAVLEQLSDD</sequence>
<evidence type="ECO:0000259" key="16">
    <source>
        <dbReference type="Pfam" id="PF01488"/>
    </source>
</evidence>
<dbReference type="Gene3D" id="3.40.50.720">
    <property type="entry name" value="NAD(P)-binding Rossmann-like Domain"/>
    <property type="match status" value="1"/>
</dbReference>
<feature type="binding site" evidence="8 10">
    <location>
        <begin position="52"/>
        <end position="55"/>
    </location>
    <ligand>
        <name>substrate</name>
    </ligand>
</feature>
<dbReference type="AlphaFoldDB" id="A0ABD6A7G0"/>
<dbReference type="GO" id="GO:0008883">
    <property type="term" value="F:glutamyl-tRNA reductase activity"/>
    <property type="evidence" value="ECO:0007669"/>
    <property type="project" value="UniProtKB-UniRule"/>
</dbReference>
<feature type="domain" description="Glutamyl-tRNA reductase N-terminal" evidence="17">
    <location>
        <begin position="11"/>
        <end position="152"/>
    </location>
</feature>
<keyword evidence="5 8" id="KW-0560">Oxidoreductase</keyword>
<feature type="binding site" evidence="8 10">
    <location>
        <position position="116"/>
    </location>
    <ligand>
        <name>substrate</name>
    </ligand>
</feature>
<feature type="binding site" evidence="8 10">
    <location>
        <position position="105"/>
    </location>
    <ligand>
        <name>substrate</name>
    </ligand>
</feature>
<dbReference type="InterPro" id="IPR006151">
    <property type="entry name" value="Shikm_DH/Glu-tRNA_Rdtase"/>
</dbReference>
<protein>
    <recommendedName>
        <fullName evidence="3 8">Glutamyl-tRNA reductase</fullName>
        <shortName evidence="8">GluTR</shortName>
        <ecNumber evidence="3 8">1.2.1.70</ecNumber>
    </recommendedName>
</protein>
<dbReference type="CDD" id="cd05213">
    <property type="entry name" value="NAD_bind_Glutamyl_tRNA_reduct"/>
    <property type="match status" value="1"/>
</dbReference>
<dbReference type="NCBIfam" id="TIGR01035">
    <property type="entry name" value="hemA"/>
    <property type="match status" value="1"/>
</dbReference>
<accession>A0ABD6A7G0</accession>
<gene>
    <name evidence="8 18" type="primary">hemA</name>
    <name evidence="18" type="ORF">ACFQPE_05775</name>
</gene>
<comment type="domain">
    <text evidence="8">Possesses an unusual extended V-shaped dimeric structure with each monomer consisting of three distinct domains arranged along a curved 'spinal' alpha-helix. The N-terminal catalytic domain specifically recognizes the glutamate moiety of the substrate. The second domain is the NADPH-binding domain, and the third C-terminal domain is responsible for dimerization.</text>
</comment>
<dbReference type="Pfam" id="PF00745">
    <property type="entry name" value="GlutR_dimer"/>
    <property type="match status" value="1"/>
</dbReference>
<dbReference type="PIRSF" id="PIRSF000445">
    <property type="entry name" value="4pyrrol_synth_GluRdtase"/>
    <property type="match status" value="1"/>
</dbReference>
<evidence type="ECO:0000256" key="6">
    <source>
        <dbReference type="ARBA" id="ARBA00023244"/>
    </source>
</evidence>
<dbReference type="InterPro" id="IPR015895">
    <property type="entry name" value="4pyrrol_synth_GluRdtase_N"/>
</dbReference>
<dbReference type="SUPFAM" id="SSF69742">
    <property type="entry name" value="Glutamyl tRNA-reductase catalytic, N-terminal domain"/>
    <property type="match status" value="1"/>
</dbReference>
<dbReference type="InterPro" id="IPR015896">
    <property type="entry name" value="4pyrrol_synth_GluRdtase_dimer"/>
</dbReference>
<comment type="pathway">
    <text evidence="1 8 13">Porphyrin-containing compound metabolism; protoporphyrin-IX biosynthesis; 5-aminolevulinate from L-glutamyl-tRNA(Glu): step 1/2.</text>
</comment>
<dbReference type="GeneID" id="79313977"/>
<evidence type="ECO:0000256" key="13">
    <source>
        <dbReference type="RuleBase" id="RU000584"/>
    </source>
</evidence>
<name>A0ABD6A7G0_9EURY</name>
<evidence type="ECO:0000313" key="19">
    <source>
        <dbReference type="Proteomes" id="UP001596547"/>
    </source>
</evidence>
<evidence type="ECO:0000256" key="12">
    <source>
        <dbReference type="PIRSR" id="PIRSR000445-4"/>
    </source>
</evidence>
<dbReference type="PROSITE" id="PS00747">
    <property type="entry name" value="GLUTR"/>
    <property type="match status" value="1"/>
</dbReference>
<dbReference type="SUPFAM" id="SSF51735">
    <property type="entry name" value="NAD(P)-binding Rossmann-fold domains"/>
    <property type="match status" value="1"/>
</dbReference>
<dbReference type="InterPro" id="IPR036453">
    <property type="entry name" value="GluRdtase_dimer_dom_sf"/>
</dbReference>
<organism evidence="18 19">
    <name type="scientific">Halomarina halobia</name>
    <dbReference type="NCBI Taxonomy" id="3033386"/>
    <lineage>
        <taxon>Archaea</taxon>
        <taxon>Methanobacteriati</taxon>
        <taxon>Methanobacteriota</taxon>
        <taxon>Stenosarchaea group</taxon>
        <taxon>Halobacteria</taxon>
        <taxon>Halobacteriales</taxon>
        <taxon>Natronomonadaceae</taxon>
        <taxon>Halomarina</taxon>
    </lineage>
</organism>